<name>A0ABV0S9S7_9TELE</name>
<dbReference type="EMBL" id="JAHRIN010075738">
    <property type="protein sequence ID" value="MEQ2217254.1"/>
    <property type="molecule type" value="Genomic_DNA"/>
</dbReference>
<reference evidence="1 2" key="1">
    <citation type="submission" date="2021-06" db="EMBL/GenBank/DDBJ databases">
        <authorList>
            <person name="Palmer J.M."/>
        </authorList>
    </citation>
    <scope>NUCLEOTIDE SEQUENCE [LARGE SCALE GENOMIC DNA]</scope>
    <source>
        <strain evidence="1 2">XC_2019</strain>
        <tissue evidence="1">Muscle</tissue>
    </source>
</reference>
<comment type="caution">
    <text evidence="1">The sequence shown here is derived from an EMBL/GenBank/DDBJ whole genome shotgun (WGS) entry which is preliminary data.</text>
</comment>
<organism evidence="1 2">
    <name type="scientific">Xenoophorus captivus</name>
    <dbReference type="NCBI Taxonomy" id="1517983"/>
    <lineage>
        <taxon>Eukaryota</taxon>
        <taxon>Metazoa</taxon>
        <taxon>Chordata</taxon>
        <taxon>Craniata</taxon>
        <taxon>Vertebrata</taxon>
        <taxon>Euteleostomi</taxon>
        <taxon>Actinopterygii</taxon>
        <taxon>Neopterygii</taxon>
        <taxon>Teleostei</taxon>
        <taxon>Neoteleostei</taxon>
        <taxon>Acanthomorphata</taxon>
        <taxon>Ovalentaria</taxon>
        <taxon>Atherinomorphae</taxon>
        <taxon>Cyprinodontiformes</taxon>
        <taxon>Goodeidae</taxon>
        <taxon>Xenoophorus</taxon>
    </lineage>
</organism>
<gene>
    <name evidence="1" type="ORF">XENOCAPTIV_001829</name>
</gene>
<accession>A0ABV0S9S7</accession>
<evidence type="ECO:0000313" key="1">
    <source>
        <dbReference type="EMBL" id="MEQ2217254.1"/>
    </source>
</evidence>
<sequence>MPEHLMQKIKTFPRRQHYYAYELIKTDGFKIESIMARPTESNILPPPPVTQQNLTLPSVKCSCFVIICEVTPKTPFIKPFISCNAINNFVTYSLEKKDL</sequence>
<proteinExistence type="predicted"/>
<evidence type="ECO:0000313" key="2">
    <source>
        <dbReference type="Proteomes" id="UP001434883"/>
    </source>
</evidence>
<protein>
    <submittedName>
        <fullName evidence="1">Uncharacterized protein</fullName>
    </submittedName>
</protein>
<dbReference type="Proteomes" id="UP001434883">
    <property type="component" value="Unassembled WGS sequence"/>
</dbReference>
<keyword evidence="2" id="KW-1185">Reference proteome</keyword>